<dbReference type="Gene3D" id="1.10.287.110">
    <property type="entry name" value="DnaJ domain"/>
    <property type="match status" value="1"/>
</dbReference>
<dbReference type="GO" id="GO:0003677">
    <property type="term" value="F:DNA binding"/>
    <property type="evidence" value="ECO:0007669"/>
    <property type="project" value="UniProtKB-KW"/>
</dbReference>
<dbReference type="AlphaFoldDB" id="A0A2P2ECS9"/>
<dbReference type="InterPro" id="IPR008971">
    <property type="entry name" value="HSP40/DnaJ_pept-bd"/>
</dbReference>
<comment type="caution">
    <text evidence="3">The sequence shown here is derived from an EMBL/GenBank/DDBJ whole genome shotgun (WGS) entry which is preliminary data.</text>
</comment>
<evidence type="ECO:0000256" key="1">
    <source>
        <dbReference type="ARBA" id="ARBA00023186"/>
    </source>
</evidence>
<keyword evidence="4" id="KW-1185">Reference proteome</keyword>
<evidence type="ECO:0000313" key="4">
    <source>
        <dbReference type="Proteomes" id="UP000245086"/>
    </source>
</evidence>
<dbReference type="SUPFAM" id="SSF49493">
    <property type="entry name" value="HSP40/DnaJ peptide-binding domain"/>
    <property type="match status" value="1"/>
</dbReference>
<dbReference type="Gene3D" id="2.60.260.20">
    <property type="entry name" value="Urease metallochaperone UreE, N-terminal domain"/>
    <property type="match status" value="1"/>
</dbReference>
<dbReference type="GO" id="GO:0005737">
    <property type="term" value="C:cytoplasm"/>
    <property type="evidence" value="ECO:0007669"/>
    <property type="project" value="TreeGrafter"/>
</dbReference>
<accession>A0A2P2ECS9</accession>
<dbReference type="Pfam" id="PF00226">
    <property type="entry name" value="DnaJ"/>
    <property type="match status" value="1"/>
</dbReference>
<keyword evidence="3" id="KW-0238">DNA-binding</keyword>
<evidence type="ECO:0000259" key="2">
    <source>
        <dbReference type="PROSITE" id="PS50076"/>
    </source>
</evidence>
<dbReference type="PRINTS" id="PR00625">
    <property type="entry name" value="JDOMAIN"/>
</dbReference>
<dbReference type="CDD" id="cd06257">
    <property type="entry name" value="DnaJ"/>
    <property type="match status" value="1"/>
</dbReference>
<reference evidence="3 4" key="1">
    <citation type="journal article" date="2018" name="Genome Announc.">
        <title>Draft Genome Sequence of "Candidatus Phycosocius bacilliformis," an Alphaproteobacterial Ectosymbiont of the Hydrocarbon-Producing Green Alga Botryococcus braunii.</title>
        <authorList>
            <person name="Tanabe Y."/>
            <person name="Yamaguchi H."/>
            <person name="Watanabe M.M."/>
        </authorList>
    </citation>
    <scope>NUCLEOTIDE SEQUENCE [LARGE SCALE GENOMIC DNA]</scope>
    <source>
        <strain evidence="3 4">BOTRYCO-2</strain>
    </source>
</reference>
<dbReference type="InterPro" id="IPR036869">
    <property type="entry name" value="J_dom_sf"/>
</dbReference>
<dbReference type="InterPro" id="IPR002939">
    <property type="entry name" value="DnaJ_C"/>
</dbReference>
<dbReference type="SUPFAM" id="SSF46565">
    <property type="entry name" value="Chaperone J-domain"/>
    <property type="match status" value="1"/>
</dbReference>
<dbReference type="EMBL" id="BFBR01000008">
    <property type="protein sequence ID" value="GBF58872.1"/>
    <property type="molecule type" value="Genomic_DNA"/>
</dbReference>
<gene>
    <name evidence="3" type="primary">cbpA_2</name>
    <name evidence="3" type="ORF">PbB2_02561</name>
</gene>
<dbReference type="InterPro" id="IPR001623">
    <property type="entry name" value="DnaJ_domain"/>
</dbReference>
<organism evidence="3 4">
    <name type="scientific">Candidatus Phycosocius bacilliformis</name>
    <dbReference type="NCBI Taxonomy" id="1445552"/>
    <lineage>
        <taxon>Bacteria</taxon>
        <taxon>Pseudomonadati</taxon>
        <taxon>Pseudomonadota</taxon>
        <taxon>Alphaproteobacteria</taxon>
        <taxon>Caulobacterales</taxon>
        <taxon>Caulobacterales incertae sedis</taxon>
        <taxon>Candidatus Phycosocius</taxon>
    </lineage>
</organism>
<dbReference type="PANTHER" id="PTHR43096:SF52">
    <property type="entry name" value="DNAJ HOMOLOG 1, MITOCHONDRIAL-RELATED"/>
    <property type="match status" value="1"/>
</dbReference>
<keyword evidence="1" id="KW-0143">Chaperone</keyword>
<proteinExistence type="predicted"/>
<dbReference type="GO" id="GO:0051082">
    <property type="term" value="F:unfolded protein binding"/>
    <property type="evidence" value="ECO:0007669"/>
    <property type="project" value="InterPro"/>
</dbReference>
<feature type="domain" description="J" evidence="2">
    <location>
        <begin position="3"/>
        <end position="67"/>
    </location>
</feature>
<evidence type="ECO:0000313" key="3">
    <source>
        <dbReference type="EMBL" id="GBF58872.1"/>
    </source>
</evidence>
<sequence length="242" mass="25232">MSSPYAILGLEPNADPRAAKAAFHAVAKACHPDVNADPQARQRFEEAREAYRVITLGAASADIGRTGSPRAGRMTEIDLEVSVWIAARGGSVKGSCPLGKASVRVPAGARSGDRIIARIGKTDVACVIRIADTDGFEIDGGNLVTSLTLSAVQARSGGGVEIETPMGRLRLNVPKDTQDGDRLLVAGRGLPATSGRPAGDLYLDVEIIETMTDRAVAALDKILAKARRPRAGSGLLGQDQVA</sequence>
<dbReference type="PANTHER" id="PTHR43096">
    <property type="entry name" value="DNAJ HOMOLOG 1, MITOCHONDRIAL-RELATED"/>
    <property type="match status" value="1"/>
</dbReference>
<name>A0A2P2ECS9_9PROT</name>
<dbReference type="RefSeq" id="WP_192576330.1">
    <property type="nucleotide sequence ID" value="NZ_BFBR01000008.1"/>
</dbReference>
<dbReference type="GO" id="GO:0042026">
    <property type="term" value="P:protein refolding"/>
    <property type="evidence" value="ECO:0007669"/>
    <property type="project" value="TreeGrafter"/>
</dbReference>
<dbReference type="SMART" id="SM00271">
    <property type="entry name" value="DnaJ"/>
    <property type="match status" value="1"/>
</dbReference>
<protein>
    <submittedName>
        <fullName evidence="3">Curved DNA-binding protein</fullName>
    </submittedName>
</protein>
<dbReference type="PROSITE" id="PS50076">
    <property type="entry name" value="DNAJ_2"/>
    <property type="match status" value="1"/>
</dbReference>
<dbReference type="Pfam" id="PF01556">
    <property type="entry name" value="DnaJ_C"/>
    <property type="match status" value="1"/>
</dbReference>
<dbReference type="Proteomes" id="UP000245086">
    <property type="component" value="Unassembled WGS sequence"/>
</dbReference>